<proteinExistence type="inferred from homology"/>
<name>A0AAD5DG13_9CHLO</name>
<evidence type="ECO:0000256" key="1">
    <source>
        <dbReference type="RuleBase" id="RU004447"/>
    </source>
</evidence>
<dbReference type="InterPro" id="IPR011765">
    <property type="entry name" value="Pept_M16_N"/>
</dbReference>
<dbReference type="SUPFAM" id="SSF63411">
    <property type="entry name" value="LuxS/MPP-like metallohydrolase"/>
    <property type="match status" value="2"/>
</dbReference>
<keyword evidence="5" id="KW-1185">Reference proteome</keyword>
<dbReference type="Pfam" id="PF05193">
    <property type="entry name" value="Peptidase_M16_C"/>
    <property type="match status" value="1"/>
</dbReference>
<evidence type="ECO:0000313" key="4">
    <source>
        <dbReference type="EMBL" id="KAI7835516.1"/>
    </source>
</evidence>
<dbReference type="Pfam" id="PF00675">
    <property type="entry name" value="Peptidase_M16"/>
    <property type="match status" value="2"/>
</dbReference>
<dbReference type="PANTHER" id="PTHR11851:SF220">
    <property type="entry name" value="PEPTIDASE M16 DOMAIN PROTEIN"/>
    <property type="match status" value="1"/>
</dbReference>
<dbReference type="InterPro" id="IPR007863">
    <property type="entry name" value="Peptidase_M16_C"/>
</dbReference>
<protein>
    <recommendedName>
        <fullName evidence="6">Chloroplast processing enzyme</fullName>
    </recommendedName>
</protein>
<dbReference type="InterPro" id="IPR001431">
    <property type="entry name" value="Pept_M16_Zn_BS"/>
</dbReference>
<accession>A0AAD5DG13</accession>
<dbReference type="EMBL" id="JADXDR010000254">
    <property type="protein sequence ID" value="KAI7835516.1"/>
    <property type="molecule type" value="Genomic_DNA"/>
</dbReference>
<dbReference type="GO" id="GO:0004222">
    <property type="term" value="F:metalloendopeptidase activity"/>
    <property type="evidence" value="ECO:0007669"/>
    <property type="project" value="InterPro"/>
</dbReference>
<dbReference type="PROSITE" id="PS00143">
    <property type="entry name" value="INSULINASE"/>
    <property type="match status" value="1"/>
</dbReference>
<gene>
    <name evidence="4" type="ORF">COHA_010590</name>
</gene>
<evidence type="ECO:0008006" key="6">
    <source>
        <dbReference type="Google" id="ProtNLM"/>
    </source>
</evidence>
<dbReference type="GO" id="GO:0005739">
    <property type="term" value="C:mitochondrion"/>
    <property type="evidence" value="ECO:0007669"/>
    <property type="project" value="TreeGrafter"/>
</dbReference>
<feature type="domain" description="Peptidase M16 N-terminal" evidence="2">
    <location>
        <begin position="169"/>
        <end position="235"/>
    </location>
</feature>
<dbReference type="Proteomes" id="UP001205105">
    <property type="component" value="Unassembled WGS sequence"/>
</dbReference>
<dbReference type="InterPro" id="IPR050361">
    <property type="entry name" value="MPP/UQCRC_Complex"/>
</dbReference>
<evidence type="ECO:0000259" key="3">
    <source>
        <dbReference type="Pfam" id="PF05193"/>
    </source>
</evidence>
<dbReference type="PANTHER" id="PTHR11851">
    <property type="entry name" value="METALLOPROTEASE"/>
    <property type="match status" value="1"/>
</dbReference>
<dbReference type="InterPro" id="IPR011249">
    <property type="entry name" value="Metalloenz_LuxS/M16"/>
</dbReference>
<organism evidence="4 5">
    <name type="scientific">Chlorella ohadii</name>
    <dbReference type="NCBI Taxonomy" id="2649997"/>
    <lineage>
        <taxon>Eukaryota</taxon>
        <taxon>Viridiplantae</taxon>
        <taxon>Chlorophyta</taxon>
        <taxon>core chlorophytes</taxon>
        <taxon>Trebouxiophyceae</taxon>
        <taxon>Chlorellales</taxon>
        <taxon>Chlorellaceae</taxon>
        <taxon>Chlorella clade</taxon>
        <taxon>Chlorella</taxon>
    </lineage>
</organism>
<reference evidence="4" key="1">
    <citation type="submission" date="2020-11" db="EMBL/GenBank/DDBJ databases">
        <title>Chlorella ohadii genome sequencing and assembly.</title>
        <authorList>
            <person name="Murik O."/>
            <person name="Treves H."/>
            <person name="Kedem I."/>
            <person name="Shotland Y."/>
            <person name="Kaplan A."/>
        </authorList>
    </citation>
    <scope>NUCLEOTIDE SEQUENCE</scope>
    <source>
        <strain evidence="4">1</strain>
    </source>
</reference>
<dbReference type="AlphaFoldDB" id="A0AAD5DG13"/>
<feature type="domain" description="Peptidase M16 C-terminal" evidence="3">
    <location>
        <begin position="268"/>
        <end position="452"/>
    </location>
</feature>
<sequence>MLQAAAAAAATVGSLHAWAGRAVAAADAASLLGGGAAQAASASSLLERQLDERLTEFTLPNGLRFLVFERRAAPIASFHIYADVGAFDEEDGQTGLAHLLEHMAFKGTPRIGSRDYRQEAPLLEALDETFYELQGAGSGPGAARLQQQLEALQRQAAALSVPNAYGALLQQEGGVGLNAATSHDATKYYVSLPANKAELWFAMEADRFQQPVFRELYSEKRVVLEERRLRVDNSPLGPFSEAFALASLSNNYRRPVIGYPEDIERLGRREVQAFFQRHYGPANLTIAVAGDVRPAEIRRLAEQYFGGWRSDAQPPSSCAGSSAYGVEALAAPLVPKEEWQYRAKSRAGPALMHAYYRPCVRHPDSLTLDLASDLLSGTRSSRLYRSLVLNNKALTAASYSSYPADKYPTTFSIYSIPPKGGSLDQLDSLVSAEVAALAESGPSAEELLRYKKGARMELLDALGSNTALAGALATYQALSGDWRAVLTDLQRIEALQPGEVRDACQRWLRPDNCFRGFVLPM</sequence>
<dbReference type="GO" id="GO:0006508">
    <property type="term" value="P:proteolysis"/>
    <property type="evidence" value="ECO:0007669"/>
    <property type="project" value="InterPro"/>
</dbReference>
<dbReference type="Gene3D" id="3.30.830.10">
    <property type="entry name" value="Metalloenzyme, LuxS/M16 peptidase-like"/>
    <property type="match status" value="2"/>
</dbReference>
<evidence type="ECO:0000259" key="2">
    <source>
        <dbReference type="Pfam" id="PF00675"/>
    </source>
</evidence>
<dbReference type="GO" id="GO:0046872">
    <property type="term" value="F:metal ion binding"/>
    <property type="evidence" value="ECO:0007669"/>
    <property type="project" value="InterPro"/>
</dbReference>
<comment type="caution">
    <text evidence="4">The sequence shown here is derived from an EMBL/GenBank/DDBJ whole genome shotgun (WGS) entry which is preliminary data.</text>
</comment>
<feature type="domain" description="Peptidase M16 N-terminal" evidence="2">
    <location>
        <begin position="72"/>
        <end position="118"/>
    </location>
</feature>
<comment type="similarity">
    <text evidence="1">Belongs to the peptidase M16 family.</text>
</comment>
<evidence type="ECO:0000313" key="5">
    <source>
        <dbReference type="Proteomes" id="UP001205105"/>
    </source>
</evidence>